<sequence>MDDFFVYYKCVDGHCPLVVEEELYGCRTSTCQDYCGGGFCGCNNCWFDGSPYCKDCVHNEKK</sequence>
<accession>A0A8S5QZR3</accession>
<proteinExistence type="predicted"/>
<dbReference type="EMBL" id="BK015781">
    <property type="protein sequence ID" value="DAE24694.1"/>
    <property type="molecule type" value="Genomic_DNA"/>
</dbReference>
<name>A0A8S5QZR3_9VIRU</name>
<protein>
    <submittedName>
        <fullName evidence="1">Uncharacterized protein</fullName>
    </submittedName>
</protein>
<organism evidence="1">
    <name type="scientific">Inoviridae sp. ct1ro12</name>
    <dbReference type="NCBI Taxonomy" id="2826756"/>
    <lineage>
        <taxon>Viruses</taxon>
        <taxon>Monodnaviria</taxon>
        <taxon>Loebvirae</taxon>
        <taxon>Hofneiviricota</taxon>
        <taxon>Faserviricetes</taxon>
        <taxon>Tubulavirales</taxon>
        <taxon>Inoviridae</taxon>
    </lineage>
</organism>
<reference evidence="1" key="1">
    <citation type="journal article" date="2021" name="Proc. Natl. Acad. Sci. U.S.A.">
        <title>A Catalog of Tens of Thousands of Viruses from Human Metagenomes Reveals Hidden Associations with Chronic Diseases.</title>
        <authorList>
            <person name="Tisza M.J."/>
            <person name="Buck C.B."/>
        </authorList>
    </citation>
    <scope>NUCLEOTIDE SEQUENCE</scope>
    <source>
        <strain evidence="1">Ct1ro12</strain>
    </source>
</reference>
<evidence type="ECO:0000313" key="1">
    <source>
        <dbReference type="EMBL" id="DAE24694.1"/>
    </source>
</evidence>